<reference evidence="3" key="1">
    <citation type="journal article" date="2022" name="Front. Genet.">
        <title>Chromosome-Scale Assembly of the Dendrobium nobile Genome Provides Insights Into the Molecular Mechanism of the Biosynthesis of the Medicinal Active Ingredient of Dendrobium.</title>
        <authorList>
            <person name="Xu Q."/>
            <person name="Niu S.-C."/>
            <person name="Li K.-L."/>
            <person name="Zheng P.-J."/>
            <person name="Zhang X.-J."/>
            <person name="Jia Y."/>
            <person name="Liu Y."/>
            <person name="Niu Y.-X."/>
            <person name="Yu L.-H."/>
            <person name="Chen D.-F."/>
            <person name="Zhang G.-Q."/>
        </authorList>
    </citation>
    <scope>NUCLEOTIDE SEQUENCE</scope>
    <source>
        <tissue evidence="3">Leaf</tissue>
    </source>
</reference>
<sequence>MKIFVNRFVNLNAIPGLCRIVINEDSHMSINNNVHSVIKNLNRLDGDKVSVENPKLNVSDSLNPWKKKLHIKLDLKEDEVTLSDDGKAVKLKEELEVANAKRLSKSLVIKMFGKEVPSHIVAWELRKQWKDFGQFYFTTLGKGWFLCSFSSKEMMEGVLSGGPWFINEHIIGMEKWSPKFNSSSTNRLSSPIWVRMPHLPLQCWNEKSIACIASRIGKPIMLDGNMFHWGRREFARVWVRIQLDQPLPLGVWVDSICGRFFQQVEYEKISNFCFDCRKVGHKEKDCLHMTTVLKNVEDNQGSNIAM</sequence>
<keyword evidence="4" id="KW-1185">Reference proteome</keyword>
<dbReference type="PROSITE" id="PS50158">
    <property type="entry name" value="ZF_CCHC"/>
    <property type="match status" value="1"/>
</dbReference>
<dbReference type="PANTHER" id="PTHR31286">
    <property type="entry name" value="GLYCINE-RICH CELL WALL STRUCTURAL PROTEIN 1.8-LIKE"/>
    <property type="match status" value="1"/>
</dbReference>
<dbReference type="InterPro" id="IPR001878">
    <property type="entry name" value="Znf_CCHC"/>
</dbReference>
<proteinExistence type="predicted"/>
<dbReference type="AlphaFoldDB" id="A0A8T3CAX8"/>
<evidence type="ECO:0000313" key="4">
    <source>
        <dbReference type="Proteomes" id="UP000829196"/>
    </source>
</evidence>
<dbReference type="Proteomes" id="UP000829196">
    <property type="component" value="Unassembled WGS sequence"/>
</dbReference>
<keyword evidence="1" id="KW-0863">Zinc-finger</keyword>
<organism evidence="3 4">
    <name type="scientific">Dendrobium nobile</name>
    <name type="common">Orchid</name>
    <dbReference type="NCBI Taxonomy" id="94219"/>
    <lineage>
        <taxon>Eukaryota</taxon>
        <taxon>Viridiplantae</taxon>
        <taxon>Streptophyta</taxon>
        <taxon>Embryophyta</taxon>
        <taxon>Tracheophyta</taxon>
        <taxon>Spermatophyta</taxon>
        <taxon>Magnoliopsida</taxon>
        <taxon>Liliopsida</taxon>
        <taxon>Asparagales</taxon>
        <taxon>Orchidaceae</taxon>
        <taxon>Epidendroideae</taxon>
        <taxon>Malaxideae</taxon>
        <taxon>Dendrobiinae</taxon>
        <taxon>Dendrobium</taxon>
    </lineage>
</organism>
<protein>
    <recommendedName>
        <fullName evidence="2">CCHC-type domain-containing protein</fullName>
    </recommendedName>
</protein>
<dbReference type="InterPro" id="IPR025558">
    <property type="entry name" value="DUF4283"/>
</dbReference>
<accession>A0A8T3CAX8</accession>
<feature type="domain" description="CCHC-type" evidence="2">
    <location>
        <begin position="273"/>
        <end position="286"/>
    </location>
</feature>
<dbReference type="GO" id="GO:0003676">
    <property type="term" value="F:nucleic acid binding"/>
    <property type="evidence" value="ECO:0007669"/>
    <property type="project" value="InterPro"/>
</dbReference>
<dbReference type="OrthoDB" id="686405at2759"/>
<dbReference type="EMBL" id="JAGYWB010000002">
    <property type="protein sequence ID" value="KAI0529111.1"/>
    <property type="molecule type" value="Genomic_DNA"/>
</dbReference>
<dbReference type="Pfam" id="PF14111">
    <property type="entry name" value="DUF4283"/>
    <property type="match status" value="1"/>
</dbReference>
<name>A0A8T3CAX8_DENNO</name>
<evidence type="ECO:0000313" key="3">
    <source>
        <dbReference type="EMBL" id="KAI0529111.1"/>
    </source>
</evidence>
<evidence type="ECO:0000259" key="2">
    <source>
        <dbReference type="PROSITE" id="PS50158"/>
    </source>
</evidence>
<keyword evidence="1" id="KW-0862">Zinc</keyword>
<dbReference type="PANTHER" id="PTHR31286:SF99">
    <property type="entry name" value="DUF4283 DOMAIN-CONTAINING PROTEIN"/>
    <property type="match status" value="1"/>
</dbReference>
<dbReference type="InterPro" id="IPR040256">
    <property type="entry name" value="At4g02000-like"/>
</dbReference>
<keyword evidence="1" id="KW-0479">Metal-binding</keyword>
<comment type="caution">
    <text evidence="3">The sequence shown here is derived from an EMBL/GenBank/DDBJ whole genome shotgun (WGS) entry which is preliminary data.</text>
</comment>
<gene>
    <name evidence="3" type="ORF">KFK09_001658</name>
</gene>
<dbReference type="GO" id="GO:0008270">
    <property type="term" value="F:zinc ion binding"/>
    <property type="evidence" value="ECO:0007669"/>
    <property type="project" value="UniProtKB-KW"/>
</dbReference>
<evidence type="ECO:0000256" key="1">
    <source>
        <dbReference type="PROSITE-ProRule" id="PRU00047"/>
    </source>
</evidence>